<reference evidence="1" key="1">
    <citation type="submission" date="2024-05" db="EMBL/GenBank/DDBJ databases">
        <authorList>
            <person name="Ferriol-Gonzalez C."/>
            <person name="Concha-Eloko R."/>
            <person name="Bernabeu-Gimeno M."/>
            <person name="Fernandez-Cuenca F."/>
            <person name="Canada-Garcia J.E."/>
            <person name="Garcia-Cobos S."/>
            <person name="Sanjuan R."/>
            <person name="Domingo-Calap P."/>
        </authorList>
    </citation>
    <scope>NUCLEOTIDE SEQUENCE</scope>
</reference>
<evidence type="ECO:0000313" key="1">
    <source>
        <dbReference type="EMBL" id="XCG96129.1"/>
    </source>
</evidence>
<proteinExistence type="predicted"/>
<organism evidence="1">
    <name type="scientific">Klebsiella phage vB_Kpn16-P2</name>
    <dbReference type="NCBI Taxonomy" id="3230846"/>
    <lineage>
        <taxon>Viruses</taxon>
    </lineage>
</organism>
<accession>A0AAU8EEN4</accession>
<gene>
    <name evidence="1" type="ORF">vBKpn16P2_14</name>
</gene>
<name>A0AAU8EEN4_9VIRU</name>
<protein>
    <submittedName>
        <fullName evidence="1">Uncharacterized protein</fullName>
    </submittedName>
</protein>
<sequence length="70" mass="7847">MPKYVCIKSKTESVPEGTVIIATPSGASRIVLLRNSGLTVSEYDDTPYFQRGRELPLAGRLRHWREVKTA</sequence>
<dbReference type="EMBL" id="PP848842">
    <property type="protein sequence ID" value="XCG96129.1"/>
    <property type="molecule type" value="Genomic_DNA"/>
</dbReference>